<name>A0A560FML6_9PROT</name>
<dbReference type="Proteomes" id="UP000316545">
    <property type="component" value="Unassembled WGS sequence"/>
</dbReference>
<protein>
    <recommendedName>
        <fullName evidence="2">Lysozyme inhibitor LprI-like N-terminal domain-containing protein</fullName>
    </recommendedName>
</protein>
<proteinExistence type="predicted"/>
<gene>
    <name evidence="3" type="ORF">FBZ88_1152</name>
</gene>
<evidence type="ECO:0000256" key="1">
    <source>
        <dbReference type="SAM" id="SignalP"/>
    </source>
</evidence>
<reference evidence="3 4" key="1">
    <citation type="submission" date="2019-06" db="EMBL/GenBank/DDBJ databases">
        <title>Genomic Encyclopedia of Type Strains, Phase IV (KMG-V): Genome sequencing to study the core and pangenomes of soil and plant-associated prokaryotes.</title>
        <authorList>
            <person name="Whitman W."/>
        </authorList>
    </citation>
    <scope>NUCLEOTIDE SEQUENCE [LARGE SCALE GENOMIC DNA]</scope>
    <source>
        <strain evidence="3 4">BR 11865</strain>
    </source>
</reference>
<dbReference type="Pfam" id="PF07007">
    <property type="entry name" value="LprI"/>
    <property type="match status" value="1"/>
</dbReference>
<organism evidence="3 4">
    <name type="scientific">Nitrospirillum amazonense</name>
    <dbReference type="NCBI Taxonomy" id="28077"/>
    <lineage>
        <taxon>Bacteria</taxon>
        <taxon>Pseudomonadati</taxon>
        <taxon>Pseudomonadota</taxon>
        <taxon>Alphaproteobacteria</taxon>
        <taxon>Rhodospirillales</taxon>
        <taxon>Azospirillaceae</taxon>
        <taxon>Nitrospirillum</taxon>
    </lineage>
</organism>
<feature type="chain" id="PRO_5022056380" description="Lysozyme inhibitor LprI-like N-terminal domain-containing protein" evidence="1">
    <location>
        <begin position="23"/>
        <end position="443"/>
    </location>
</feature>
<feature type="signal peptide" evidence="1">
    <location>
        <begin position="1"/>
        <end position="22"/>
    </location>
</feature>
<evidence type="ECO:0000259" key="2">
    <source>
        <dbReference type="Pfam" id="PF07007"/>
    </source>
</evidence>
<keyword evidence="1" id="KW-0732">Signal</keyword>
<evidence type="ECO:0000313" key="4">
    <source>
        <dbReference type="Proteomes" id="UP000316545"/>
    </source>
</evidence>
<dbReference type="Gene3D" id="1.20.1270.180">
    <property type="match status" value="1"/>
</dbReference>
<feature type="domain" description="Lysozyme inhibitor LprI-like N-terminal" evidence="2">
    <location>
        <begin position="29"/>
        <end position="90"/>
    </location>
</feature>
<sequence length="443" mass="46945">MIRHRVLPTIATALLLASPALAAAPCATAGKRTERMICASPALRAEDAEIARLYKRALAKAGAHAAAVIAEQARWLATRDRLCGDLAPADDERARTCLARALPLRRAALAVRAAKPDQPFCDRAAATLATARGLDGGPPVGDLDEQLIGAGLLTPAPEQELTQAWRDRLPPEATQDAGDQMAVVPFGRAHVAVTALDDAASCTSFSVHWLDTAGNGGPALPPPEARPADKPAYCWSETAGFGQDATGAAVFFAQDSGPSRPMARPIHAEVRIHPVHRDRWGAACRIEATYQTEFRLGDGRCAADAATCKALAEATPRWATALAASPWSIGADHPPGRPDYPALDGLVPYTGPFVPAFLTIPSVKGWTYTGLPNFEEEAPLLHWQSPGGPLILRLSPGMLNWRPGPMILGAWRREGDTLTPVAAYTINQVRVGKQNVAATSPGR</sequence>
<keyword evidence="4" id="KW-1185">Reference proteome</keyword>
<comment type="caution">
    <text evidence="3">The sequence shown here is derived from an EMBL/GenBank/DDBJ whole genome shotgun (WGS) entry which is preliminary data.</text>
</comment>
<dbReference type="InterPro" id="IPR009739">
    <property type="entry name" value="LprI-like_N"/>
</dbReference>
<dbReference type="RefSeq" id="WP_145618958.1">
    <property type="nucleotide sequence ID" value="NZ_VITO01000015.1"/>
</dbReference>
<dbReference type="EMBL" id="VITO01000015">
    <property type="protein sequence ID" value="TWB22856.1"/>
    <property type="molecule type" value="Genomic_DNA"/>
</dbReference>
<accession>A0A560FML6</accession>
<dbReference type="AlphaFoldDB" id="A0A560FML6"/>
<evidence type="ECO:0000313" key="3">
    <source>
        <dbReference type="EMBL" id="TWB22856.1"/>
    </source>
</evidence>